<comment type="subcellular location">
    <subcellularLocation>
        <location evidence="1">Membrane</location>
        <topology evidence="1">Single-pass type I membrane protein</topology>
    </subcellularLocation>
</comment>
<evidence type="ECO:0000259" key="5">
    <source>
        <dbReference type="PROSITE" id="PS50214"/>
    </source>
</evidence>
<protein>
    <submittedName>
        <fullName evidence="6">Disintegrin and metalloproteinase domain-containing protein 2</fullName>
    </submittedName>
</protein>
<evidence type="ECO:0000256" key="4">
    <source>
        <dbReference type="PROSITE-ProRule" id="PRU00068"/>
    </source>
</evidence>
<dbReference type="InterPro" id="IPR036436">
    <property type="entry name" value="Disintegrin_dom_sf"/>
</dbReference>
<organism evidence="6 7">
    <name type="scientific">Pteropus alecto</name>
    <name type="common">Black flying fox</name>
    <dbReference type="NCBI Taxonomy" id="9402"/>
    <lineage>
        <taxon>Eukaryota</taxon>
        <taxon>Metazoa</taxon>
        <taxon>Chordata</taxon>
        <taxon>Craniata</taxon>
        <taxon>Vertebrata</taxon>
        <taxon>Euteleostomi</taxon>
        <taxon>Mammalia</taxon>
        <taxon>Eutheria</taxon>
        <taxon>Laurasiatheria</taxon>
        <taxon>Chiroptera</taxon>
        <taxon>Yinpterochiroptera</taxon>
        <taxon>Pteropodoidea</taxon>
        <taxon>Pteropodidae</taxon>
        <taxon>Pteropodinae</taxon>
        <taxon>Pteropus</taxon>
    </lineage>
</organism>
<accession>L5KD68</accession>
<dbReference type="InParanoid" id="L5KD68"/>
<dbReference type="GO" id="GO:0007229">
    <property type="term" value="P:integrin-mediated signaling pathway"/>
    <property type="evidence" value="ECO:0007669"/>
    <property type="project" value="UniProtKB-KW"/>
</dbReference>
<sequence length="270" mass="29347">MEDFAHFISKPKSQCLQNQPRLDPSYKAAVCGNKQVEEGEQCDCGTQEECEALPDTCCGSTACVLKQGNTCDSGDCCEHCQFKAKGDTCRASLDECDLPEFCNGSSASCQDNVFIHNGYPCGEKQWLCLDGSCVSGKKQCVEIFGEVNNKHARKLTRTNELPRTPSEKQIMLICPSVSTKEFTKQYKFTRNEPAVQKRMRSCLVVFPLPCPVAAAQPNRIPKGELARTENNCSSYPGSLAQCAVHLSTSAREPQSCPTAFSVGGASCALA</sequence>
<dbReference type="FunFam" id="4.10.70.10:FF:000001">
    <property type="entry name" value="Disintegrin and metalloproteinase domain-containing protein 22"/>
    <property type="match status" value="1"/>
</dbReference>
<keyword evidence="2" id="KW-0732">Signal</keyword>
<dbReference type="GO" id="GO:0005886">
    <property type="term" value="C:plasma membrane"/>
    <property type="evidence" value="ECO:0007669"/>
    <property type="project" value="TreeGrafter"/>
</dbReference>
<dbReference type="eggNOG" id="KOG3607">
    <property type="taxonomic scope" value="Eukaryota"/>
</dbReference>
<dbReference type="GO" id="GO:0007155">
    <property type="term" value="P:cell adhesion"/>
    <property type="evidence" value="ECO:0007669"/>
    <property type="project" value="TreeGrafter"/>
</dbReference>
<dbReference type="PRINTS" id="PR00289">
    <property type="entry name" value="DISINTEGRIN"/>
</dbReference>
<dbReference type="SMART" id="SM00050">
    <property type="entry name" value="DISIN"/>
    <property type="match status" value="1"/>
</dbReference>
<dbReference type="PANTHER" id="PTHR11905:SF108">
    <property type="entry name" value="DISINTEGRIN AND METALLOPROTEINASE DOMAIN-CONTAINING PROTEIN 2"/>
    <property type="match status" value="1"/>
</dbReference>
<dbReference type="Pfam" id="PF00200">
    <property type="entry name" value="Disintegrin"/>
    <property type="match status" value="1"/>
</dbReference>
<dbReference type="STRING" id="9402.L5KD68"/>
<reference evidence="7" key="1">
    <citation type="journal article" date="2013" name="Science">
        <title>Comparative analysis of bat genomes provides insight into the evolution of flight and immunity.</title>
        <authorList>
            <person name="Zhang G."/>
            <person name="Cowled C."/>
            <person name="Shi Z."/>
            <person name="Huang Z."/>
            <person name="Bishop-Lilly K.A."/>
            <person name="Fang X."/>
            <person name="Wynne J.W."/>
            <person name="Xiong Z."/>
            <person name="Baker M.L."/>
            <person name="Zhao W."/>
            <person name="Tachedjian M."/>
            <person name="Zhu Y."/>
            <person name="Zhou P."/>
            <person name="Jiang X."/>
            <person name="Ng J."/>
            <person name="Yang L."/>
            <person name="Wu L."/>
            <person name="Xiao J."/>
            <person name="Feng Y."/>
            <person name="Chen Y."/>
            <person name="Sun X."/>
            <person name="Zhang Y."/>
            <person name="Marsh G.A."/>
            <person name="Crameri G."/>
            <person name="Broder C.C."/>
            <person name="Frey K.G."/>
            <person name="Wang L.F."/>
            <person name="Wang J."/>
        </authorList>
    </citation>
    <scope>NUCLEOTIDE SEQUENCE [LARGE SCALE GENOMIC DNA]</scope>
</reference>
<gene>
    <name evidence="6" type="ORF">PAL_GLEAN10021555</name>
</gene>
<evidence type="ECO:0000256" key="3">
    <source>
        <dbReference type="ARBA" id="ARBA00023157"/>
    </source>
</evidence>
<dbReference type="GO" id="GO:0007339">
    <property type="term" value="P:binding of sperm to zona pellucida"/>
    <property type="evidence" value="ECO:0007669"/>
    <property type="project" value="TreeGrafter"/>
</dbReference>
<dbReference type="Gene3D" id="4.10.70.10">
    <property type="entry name" value="Disintegrin domain"/>
    <property type="match status" value="1"/>
</dbReference>
<dbReference type="SMART" id="SM00608">
    <property type="entry name" value="ACR"/>
    <property type="match status" value="1"/>
</dbReference>
<feature type="disulfide bond" evidence="4">
    <location>
        <begin position="89"/>
        <end position="109"/>
    </location>
</feature>
<keyword evidence="6" id="KW-0401">Integrin</keyword>
<keyword evidence="3 4" id="KW-1015">Disulfide bond</keyword>
<evidence type="ECO:0000313" key="6">
    <source>
        <dbReference type="EMBL" id="ELK08741.1"/>
    </source>
</evidence>
<dbReference type="SUPFAM" id="SSF57552">
    <property type="entry name" value="Blood coagulation inhibitor (disintegrin)"/>
    <property type="match status" value="1"/>
</dbReference>
<keyword evidence="7" id="KW-1185">Reference proteome</keyword>
<dbReference type="Proteomes" id="UP000010552">
    <property type="component" value="Unassembled WGS sequence"/>
</dbReference>
<proteinExistence type="predicted"/>
<dbReference type="GO" id="GO:0008584">
    <property type="term" value="P:male gonad development"/>
    <property type="evidence" value="ECO:0007669"/>
    <property type="project" value="TreeGrafter"/>
</dbReference>
<evidence type="ECO:0000256" key="2">
    <source>
        <dbReference type="ARBA" id="ARBA00022729"/>
    </source>
</evidence>
<evidence type="ECO:0000256" key="1">
    <source>
        <dbReference type="ARBA" id="ARBA00004479"/>
    </source>
</evidence>
<feature type="domain" description="Disintegrin" evidence="5">
    <location>
        <begin position="28"/>
        <end position="117"/>
    </location>
</feature>
<dbReference type="PANTHER" id="PTHR11905">
    <property type="entry name" value="ADAM A DISINTEGRIN AND METALLOPROTEASE DOMAIN"/>
    <property type="match status" value="1"/>
</dbReference>
<dbReference type="EMBL" id="KB030862">
    <property type="protein sequence ID" value="ELK08741.1"/>
    <property type="molecule type" value="Genomic_DNA"/>
</dbReference>
<name>L5KD68_PTEAL</name>
<dbReference type="InterPro" id="IPR006586">
    <property type="entry name" value="ADAM_Cys-rich"/>
</dbReference>
<evidence type="ECO:0000313" key="7">
    <source>
        <dbReference type="Proteomes" id="UP000010552"/>
    </source>
</evidence>
<dbReference type="InterPro" id="IPR001762">
    <property type="entry name" value="Disintegrin_dom"/>
</dbReference>
<dbReference type="AlphaFoldDB" id="L5KD68"/>
<dbReference type="PROSITE" id="PS50214">
    <property type="entry name" value="DISINTEGRIN_2"/>
    <property type="match status" value="1"/>
</dbReference>